<dbReference type="SUPFAM" id="SSF53448">
    <property type="entry name" value="Nucleotide-diphospho-sugar transferases"/>
    <property type="match status" value="1"/>
</dbReference>
<evidence type="ECO:0000313" key="3">
    <source>
        <dbReference type="Proteomes" id="UP000235162"/>
    </source>
</evidence>
<dbReference type="AlphaFoldDB" id="A0AAP8SNT1"/>
<feature type="domain" description="Glycosyltransferase 2-like" evidence="1">
    <location>
        <begin position="6"/>
        <end position="114"/>
    </location>
</feature>
<evidence type="ECO:0000313" key="2">
    <source>
        <dbReference type="EMBL" id="PLW86970.1"/>
    </source>
</evidence>
<name>A0AAP8SNT1_9GAMM</name>
<proteinExistence type="predicted"/>
<dbReference type="PANTHER" id="PTHR43685">
    <property type="entry name" value="GLYCOSYLTRANSFERASE"/>
    <property type="match status" value="1"/>
</dbReference>
<dbReference type="PANTHER" id="PTHR43685:SF12">
    <property type="entry name" value="GLYCOSYL TRANSFERASE FAMILY 2"/>
    <property type="match status" value="1"/>
</dbReference>
<dbReference type="Pfam" id="PF00535">
    <property type="entry name" value="Glycos_transf_2"/>
    <property type="match status" value="1"/>
</dbReference>
<sequence length="304" mass="33401">MPRLAVLLCTYNGGRYLAEQLHSIAIPDSYSGAVFASDDASTDNTLEVLERYARGSLLPLEVRAGPRRGHAANFLSLVCAPGIDADYFAYADQDDLWDSDKLARALEHLSRLDAREPALYCGRTRTVSERGDIEGNSPLFTRPPSFANALIHNIGGGNTMVFNRAAHELLQRAGVVDVVSHDWWTYLLVAGAGGKVIYDPSPSLSYRQHSANSIGANTGMLNRSQRYLCFLSGRNRGWNARNLQALSSVRGLLTDENQRLLEVYTEMREGGVLSRMKALRSGGFYAQTSWGNFGLLAATLLKKI</sequence>
<dbReference type="InterPro" id="IPR001173">
    <property type="entry name" value="Glyco_trans_2-like"/>
</dbReference>
<evidence type="ECO:0000259" key="1">
    <source>
        <dbReference type="Pfam" id="PF00535"/>
    </source>
</evidence>
<dbReference type="Proteomes" id="UP000235162">
    <property type="component" value="Unassembled WGS sequence"/>
</dbReference>
<comment type="caution">
    <text evidence="2">The sequence shown here is derived from an EMBL/GenBank/DDBJ whole genome shotgun (WGS) entry which is preliminary data.</text>
</comment>
<keyword evidence="3" id="KW-1185">Reference proteome</keyword>
<accession>A0AAP8SNT1</accession>
<organism evidence="2 3">
    <name type="scientific">Halioglobus japonicus</name>
    <dbReference type="NCBI Taxonomy" id="930805"/>
    <lineage>
        <taxon>Bacteria</taxon>
        <taxon>Pseudomonadati</taxon>
        <taxon>Pseudomonadota</taxon>
        <taxon>Gammaproteobacteria</taxon>
        <taxon>Cellvibrionales</taxon>
        <taxon>Halieaceae</taxon>
        <taxon>Halioglobus</taxon>
    </lineage>
</organism>
<dbReference type="CDD" id="cd04196">
    <property type="entry name" value="GT_2_like_d"/>
    <property type="match status" value="1"/>
</dbReference>
<dbReference type="InterPro" id="IPR029044">
    <property type="entry name" value="Nucleotide-diphossugar_trans"/>
</dbReference>
<dbReference type="EMBL" id="PKUR01000002">
    <property type="protein sequence ID" value="PLW86970.1"/>
    <property type="molecule type" value="Genomic_DNA"/>
</dbReference>
<protein>
    <submittedName>
        <fullName evidence="2">Glycosyltransferase family 2 protein</fullName>
    </submittedName>
</protein>
<dbReference type="Gene3D" id="3.90.550.10">
    <property type="entry name" value="Spore Coat Polysaccharide Biosynthesis Protein SpsA, Chain A"/>
    <property type="match status" value="1"/>
</dbReference>
<gene>
    <name evidence="2" type="ORF">C0029_07695</name>
</gene>
<reference evidence="2 3" key="1">
    <citation type="submission" date="2018-01" db="EMBL/GenBank/DDBJ databases">
        <title>The draft genome sequence of Halioglobus japonicus S1-36.</title>
        <authorList>
            <person name="Du Z.-J."/>
            <person name="Shi M.-J."/>
        </authorList>
    </citation>
    <scope>NUCLEOTIDE SEQUENCE [LARGE SCALE GENOMIC DNA]</scope>
    <source>
        <strain evidence="2 3">S1-36</strain>
    </source>
</reference>
<dbReference type="InterPro" id="IPR050834">
    <property type="entry name" value="Glycosyltransf_2"/>
</dbReference>